<dbReference type="PANTHER" id="PTHR36455:SF1">
    <property type="entry name" value="BLR8292 PROTEIN"/>
    <property type="match status" value="1"/>
</dbReference>
<reference evidence="1 2" key="1">
    <citation type="submission" date="2022-03" db="EMBL/GenBank/DDBJ databases">
        <title>Novel taxa within the pig intestine.</title>
        <authorList>
            <person name="Wylensek D."/>
            <person name="Bishof K."/>
            <person name="Afrizal A."/>
            <person name="Clavel T."/>
        </authorList>
    </citation>
    <scope>NUCLEOTIDE SEQUENCE [LARGE SCALE GENOMIC DNA]</scope>
    <source>
        <strain evidence="1 2">CLA-KB-P133</strain>
    </source>
</reference>
<dbReference type="NCBIfam" id="NF033819">
    <property type="entry name" value="IS66_TnpB"/>
    <property type="match status" value="1"/>
</dbReference>
<organism evidence="1 2">
    <name type="scientific">Grylomicrobium aquisgranensis</name>
    <dbReference type="NCBI Taxonomy" id="2926318"/>
    <lineage>
        <taxon>Bacteria</taxon>
        <taxon>Bacillati</taxon>
        <taxon>Bacillota</taxon>
        <taxon>Erysipelotrichia</taxon>
        <taxon>Erysipelotrichales</taxon>
        <taxon>Erysipelotrichaceae</taxon>
        <taxon>Grylomicrobium</taxon>
    </lineage>
</organism>
<evidence type="ECO:0000313" key="1">
    <source>
        <dbReference type="EMBL" id="MDX8420698.1"/>
    </source>
</evidence>
<dbReference type="PANTHER" id="PTHR36455">
    <property type="match status" value="1"/>
</dbReference>
<sequence>MFKDGNSFKKIYIACGYTDLRYGVDGLACTIQEVFKLDPYDEGTLFLFCGRRTDRLKGLLWDGDGFLLLYKRLANGRFQWPRSSSELKAMTPEQYHNLMTGFAIESSIHPSHPKYTG</sequence>
<dbReference type="Pfam" id="PF05717">
    <property type="entry name" value="TnpB_IS66"/>
    <property type="match status" value="1"/>
</dbReference>
<evidence type="ECO:0000313" key="2">
    <source>
        <dbReference type="Proteomes" id="UP001286174"/>
    </source>
</evidence>
<gene>
    <name evidence="1" type="primary">tnpB</name>
    <name evidence="1" type="ORF">MOZ60_11495</name>
</gene>
<dbReference type="RefSeq" id="WP_108774905.1">
    <property type="nucleotide sequence ID" value="NZ_JALBUR010000082.1"/>
</dbReference>
<dbReference type="Proteomes" id="UP001286174">
    <property type="component" value="Unassembled WGS sequence"/>
</dbReference>
<accession>A0AB35U4B9</accession>
<protein>
    <submittedName>
        <fullName evidence="1">IS66 family insertion sequence element accessory protein TnpB</fullName>
    </submittedName>
</protein>
<keyword evidence="2" id="KW-1185">Reference proteome</keyword>
<dbReference type="InterPro" id="IPR008878">
    <property type="entry name" value="Transposase_IS66_Orf2"/>
</dbReference>
<name>A0AB35U4B9_9FIRM</name>
<dbReference type="EMBL" id="JALBUR010000082">
    <property type="protein sequence ID" value="MDX8420698.1"/>
    <property type="molecule type" value="Genomic_DNA"/>
</dbReference>
<comment type="caution">
    <text evidence="1">The sequence shown here is derived from an EMBL/GenBank/DDBJ whole genome shotgun (WGS) entry which is preliminary data.</text>
</comment>
<dbReference type="AlphaFoldDB" id="A0AB35U4B9"/>
<proteinExistence type="predicted"/>